<dbReference type="Proteomes" id="UP000238916">
    <property type="component" value="Unassembled WGS sequence"/>
</dbReference>
<evidence type="ECO:0000313" key="2">
    <source>
        <dbReference type="Proteomes" id="UP000238916"/>
    </source>
</evidence>
<evidence type="ECO:0000313" key="1">
    <source>
        <dbReference type="EMBL" id="SPF41543.1"/>
    </source>
</evidence>
<proteinExistence type="predicted"/>
<accession>A0A2U3KPC8</accession>
<organism evidence="1 2">
    <name type="scientific">Candidatus Desulfosporosinus infrequens</name>
    <dbReference type="NCBI Taxonomy" id="2043169"/>
    <lineage>
        <taxon>Bacteria</taxon>
        <taxon>Bacillati</taxon>
        <taxon>Bacillota</taxon>
        <taxon>Clostridia</taxon>
        <taxon>Eubacteriales</taxon>
        <taxon>Desulfitobacteriaceae</taxon>
        <taxon>Desulfosporosinus</taxon>
    </lineage>
</organism>
<dbReference type="EMBL" id="OMOF01000170">
    <property type="protein sequence ID" value="SPF41543.1"/>
    <property type="molecule type" value="Genomic_DNA"/>
</dbReference>
<reference evidence="2" key="1">
    <citation type="submission" date="2018-02" db="EMBL/GenBank/DDBJ databases">
        <authorList>
            <person name="Hausmann B."/>
        </authorList>
    </citation>
    <scope>NUCLEOTIDE SEQUENCE [LARGE SCALE GENOMIC DNA]</scope>
    <source>
        <strain evidence="2">Peat soil MAG SbF1</strain>
    </source>
</reference>
<protein>
    <submittedName>
        <fullName evidence="1">Uncharacterized protein</fullName>
    </submittedName>
</protein>
<sequence>MKGGDFSSGSKKTFSGTNYRVNLLFDACSSYGLWTEQQSSTDS</sequence>
<dbReference type="AlphaFoldDB" id="A0A2U3KPC8"/>
<name>A0A2U3KPC8_9FIRM</name>
<gene>
    <name evidence="1" type="ORF">SBF1_2510002</name>
</gene>